<organism evidence="2 3">
    <name type="scientific">Bradyrhizobium japonicum</name>
    <dbReference type="NCBI Taxonomy" id="375"/>
    <lineage>
        <taxon>Bacteria</taxon>
        <taxon>Pseudomonadati</taxon>
        <taxon>Pseudomonadota</taxon>
        <taxon>Alphaproteobacteria</taxon>
        <taxon>Hyphomicrobiales</taxon>
        <taxon>Nitrobacteraceae</taxon>
        <taxon>Bradyrhizobium</taxon>
    </lineage>
</organism>
<comment type="caution">
    <text evidence="2">The sequence shown here is derived from an EMBL/GenBank/DDBJ whole genome shotgun (WGS) entry which is preliminary data.</text>
</comment>
<dbReference type="Pfam" id="PF11453">
    <property type="entry name" value="DUF2950"/>
    <property type="match status" value="1"/>
</dbReference>
<gene>
    <name evidence="2" type="ORF">MA20_34040</name>
</gene>
<protein>
    <recommendedName>
        <fullName evidence="4">DUF2950 domain-containing protein</fullName>
    </recommendedName>
</protein>
<reference evidence="2 3" key="1">
    <citation type="submission" date="2014-09" db="EMBL/GenBank/DDBJ databases">
        <title>Draft genome of Bradyrhizobium japonicum Is-34.</title>
        <authorList>
            <person name="Tsurumaru H."/>
            <person name="Yamakawa T."/>
            <person name="Hashimoto S."/>
            <person name="Okizaki K."/>
            <person name="Kanesaki Y."/>
            <person name="Yoshikawa H."/>
            <person name="Yajima S."/>
        </authorList>
    </citation>
    <scope>NUCLEOTIDE SEQUENCE [LARGE SCALE GENOMIC DNA]</scope>
    <source>
        <strain evidence="2 3">Is-34</strain>
    </source>
</reference>
<evidence type="ECO:0000313" key="3">
    <source>
        <dbReference type="Proteomes" id="UP000030377"/>
    </source>
</evidence>
<name>A0A0A3XQD6_BRAJP</name>
<dbReference type="RefSeq" id="WP_028156788.1">
    <property type="nucleotide sequence ID" value="NZ_JANUDC010000001.1"/>
</dbReference>
<dbReference type="EMBL" id="JRPN01000025">
    <property type="protein sequence ID" value="KGT75474.1"/>
    <property type="molecule type" value="Genomic_DNA"/>
</dbReference>
<feature type="chain" id="PRO_5002004575" description="DUF2950 domain-containing protein" evidence="1">
    <location>
        <begin position="28"/>
        <end position="304"/>
    </location>
</feature>
<dbReference type="AlphaFoldDB" id="A0A0A3XQD6"/>
<feature type="signal peptide" evidence="1">
    <location>
        <begin position="1"/>
        <end position="27"/>
    </location>
</feature>
<evidence type="ECO:0008006" key="4">
    <source>
        <dbReference type="Google" id="ProtNLM"/>
    </source>
</evidence>
<dbReference type="InterPro" id="IPR021556">
    <property type="entry name" value="DUF2950"/>
</dbReference>
<evidence type="ECO:0000313" key="2">
    <source>
        <dbReference type="EMBL" id="KGT75474.1"/>
    </source>
</evidence>
<sequence>MIGLKSLHRTVLPGIMALVLMGTASQAQQSYPTPEEAASALAAAAKSGPRDILKVLGRAADDIVSSGDEVADADIRARFVSMYDAKHAIKAEANKKATLLLGPDDFPFPIPLINTKAGWEFDTDEGRIEVLRRRIGRNELDAIQTALAYVDAQNEYADKDRGQGAGVYAQRFLSTPGKKDGLFWRDDNDPSPLGALVAEASAEGYKPGEGPAPYHGYYFRILKGQGPDAPGGALNYVVKDKMIGGFALIAWPAEYGNSGVMTFVVNHAGTVYEKDLGTRTDFVAPRMTLFDPDQTWKKADAGKP</sequence>
<proteinExistence type="predicted"/>
<dbReference type="Proteomes" id="UP000030377">
    <property type="component" value="Unassembled WGS sequence"/>
</dbReference>
<accession>A0A0A3XQD6</accession>
<keyword evidence="1" id="KW-0732">Signal</keyword>
<dbReference type="STRING" id="375.BKD09_RS17590"/>
<evidence type="ECO:0000256" key="1">
    <source>
        <dbReference type="SAM" id="SignalP"/>
    </source>
</evidence>